<dbReference type="GO" id="GO:0005886">
    <property type="term" value="C:plasma membrane"/>
    <property type="evidence" value="ECO:0007669"/>
    <property type="project" value="UniProtKB-UniRule"/>
</dbReference>
<dbReference type="Pfam" id="PF12072">
    <property type="entry name" value="RNase_Y_N"/>
    <property type="match status" value="1"/>
</dbReference>
<dbReference type="Pfam" id="PF00013">
    <property type="entry name" value="KH_1"/>
    <property type="match status" value="1"/>
</dbReference>
<dbReference type="GO" id="GO:0016787">
    <property type="term" value="F:hydrolase activity"/>
    <property type="evidence" value="ECO:0007669"/>
    <property type="project" value="UniProtKB-KW"/>
</dbReference>
<comment type="function">
    <text evidence="5">Endoribonuclease that initiates mRNA decay.</text>
</comment>
<evidence type="ECO:0000256" key="3">
    <source>
        <dbReference type="ARBA" id="ARBA00022801"/>
    </source>
</evidence>
<dbReference type="InterPro" id="IPR022711">
    <property type="entry name" value="RNase_Y_N"/>
</dbReference>
<dbReference type="GO" id="GO:0006402">
    <property type="term" value="P:mRNA catabolic process"/>
    <property type="evidence" value="ECO:0007669"/>
    <property type="project" value="UniProtKB-UniRule"/>
</dbReference>
<dbReference type="SUPFAM" id="SSF54791">
    <property type="entry name" value="Eukaryotic type KH-domain (KH-domain type I)"/>
    <property type="match status" value="1"/>
</dbReference>
<dbReference type="GO" id="GO:0004521">
    <property type="term" value="F:RNA endonuclease activity"/>
    <property type="evidence" value="ECO:0007669"/>
    <property type="project" value="UniProtKB-UniRule"/>
</dbReference>
<dbReference type="SMART" id="SM00322">
    <property type="entry name" value="KH"/>
    <property type="match status" value="1"/>
</dbReference>
<name>A0A0G0PKA8_9BACT</name>
<dbReference type="EC" id="3.1.-.-" evidence="5 6"/>
<dbReference type="PROSITE" id="PS50084">
    <property type="entry name" value="KH_TYPE_1"/>
    <property type="match status" value="1"/>
</dbReference>
<evidence type="ECO:0000256" key="7">
    <source>
        <dbReference type="SAM" id="Coils"/>
    </source>
</evidence>
<dbReference type="Proteomes" id="UP000034893">
    <property type="component" value="Unassembled WGS sequence"/>
</dbReference>
<evidence type="ECO:0000259" key="9">
    <source>
        <dbReference type="PROSITE" id="PS51831"/>
    </source>
</evidence>
<dbReference type="NCBIfam" id="TIGR03319">
    <property type="entry name" value="RNase_Y"/>
    <property type="match status" value="1"/>
</dbReference>
<comment type="caution">
    <text evidence="10">The sequence shown here is derived from an EMBL/GenBank/DDBJ whole genome shotgun (WGS) entry which is preliminary data.</text>
</comment>
<dbReference type="PANTHER" id="PTHR12826">
    <property type="entry name" value="RIBONUCLEASE Y"/>
    <property type="match status" value="1"/>
</dbReference>
<dbReference type="InterPro" id="IPR004088">
    <property type="entry name" value="KH_dom_type_1"/>
</dbReference>
<keyword evidence="4 5" id="KW-0694">RNA-binding</keyword>
<dbReference type="NCBIfam" id="TIGR00277">
    <property type="entry name" value="HDIG"/>
    <property type="match status" value="1"/>
</dbReference>
<dbReference type="PATRIC" id="fig|1618414.3.peg.293"/>
<proteinExistence type="inferred from homology"/>
<evidence type="ECO:0000256" key="1">
    <source>
        <dbReference type="ARBA" id="ARBA00022722"/>
    </source>
</evidence>
<evidence type="ECO:0000313" key="11">
    <source>
        <dbReference type="Proteomes" id="UP000034893"/>
    </source>
</evidence>
<dbReference type="HAMAP" id="MF_00335">
    <property type="entry name" value="RNase_Y"/>
    <property type="match status" value="1"/>
</dbReference>
<dbReference type="InterPro" id="IPR006675">
    <property type="entry name" value="HDIG_dom"/>
</dbReference>
<evidence type="ECO:0000256" key="6">
    <source>
        <dbReference type="NCBIfam" id="TIGR03319"/>
    </source>
</evidence>
<feature type="domain" description="HD" evidence="9">
    <location>
        <begin position="322"/>
        <end position="414"/>
    </location>
</feature>
<gene>
    <name evidence="5" type="primary">rny</name>
    <name evidence="10" type="ORF">UT12_C0009G0040</name>
</gene>
<evidence type="ECO:0000256" key="5">
    <source>
        <dbReference type="HAMAP-Rule" id="MF_00335"/>
    </source>
</evidence>
<dbReference type="PANTHER" id="PTHR12826:SF15">
    <property type="entry name" value="RIBONUCLEASE Y"/>
    <property type="match status" value="1"/>
</dbReference>
<keyword evidence="2 5" id="KW-0255">Endonuclease</keyword>
<feature type="coiled-coil region" evidence="7">
    <location>
        <begin position="55"/>
        <end position="165"/>
    </location>
</feature>
<keyword evidence="1 5" id="KW-0540">Nuclease</keyword>
<feature type="compositionally biased region" description="Basic residues" evidence="8">
    <location>
        <begin position="13"/>
        <end position="24"/>
    </location>
</feature>
<comment type="similarity">
    <text evidence="5">Belongs to the RNase Y family.</text>
</comment>
<accession>A0A0G0PKA8</accession>
<keyword evidence="3 5" id="KW-0378">Hydrolase</keyword>
<dbReference type="CDD" id="cd22431">
    <property type="entry name" value="KH-I_RNaseY"/>
    <property type="match status" value="1"/>
</dbReference>
<dbReference type="Pfam" id="PF01966">
    <property type="entry name" value="HD"/>
    <property type="match status" value="1"/>
</dbReference>
<dbReference type="GO" id="GO:0003723">
    <property type="term" value="F:RNA binding"/>
    <property type="evidence" value="ECO:0007669"/>
    <property type="project" value="UniProtKB-UniRule"/>
</dbReference>
<dbReference type="InterPro" id="IPR006674">
    <property type="entry name" value="HD_domain"/>
</dbReference>
<dbReference type="PROSITE" id="PS51831">
    <property type="entry name" value="HD"/>
    <property type="match status" value="1"/>
</dbReference>
<sequence>MSPLGIFGDQKPKQHTQKLPQKPKKVIVSIGKQVGKGSYPPDAKVTAREIIQDARDEAFRIKKAAEEEASKIRQESLELEKRLAQKEDLLDERTVQVEKQEKQLTTLREALLIQEEELAKLRSELVNKLEKISSLTAEEAKKLILENLQSQLKNEIAKRIKEAEEEVKAQAEFRAREILANAMIAGATDWVAEYTVSSVKLESSEIKGRIIGKEGRNIRAFELATGVDVELDSEDTNEVRLSSFDPIRREIARVALEWLVKDTRIQPARIEQLVEKAKALVSQNMSDAGRRAAAEVGLYNLSQESLDGLGRLKFRYSYGQNQLIAAVETAKIAKKIAEELGANTTTCATGGLFHDIGKIEVEKEGTHVQLGVELAKKWNFPKEVIDCIAQHHEDEPFSSTESVIVHIADAVSGARPGARHEPVEEYIRRLSNIENIATSFAGVEKAYAIQAGREIRVIVEPTVVDDTGIVTLSHQIREKLEKELTYPGQITVTVIREVRAIDVAK</sequence>
<dbReference type="AlphaFoldDB" id="A0A0G0PKA8"/>
<dbReference type="InterPro" id="IPR004087">
    <property type="entry name" value="KH_dom"/>
</dbReference>
<dbReference type="InterPro" id="IPR017705">
    <property type="entry name" value="Ribonuclease_Y"/>
</dbReference>
<dbReference type="InterPro" id="IPR036612">
    <property type="entry name" value="KH_dom_type_1_sf"/>
</dbReference>
<keyword evidence="7" id="KW-0175">Coiled coil</keyword>
<organism evidence="10 11">
    <name type="scientific">Candidatus Curtissbacteria bacterium GW2011_GWC2_38_9</name>
    <dbReference type="NCBI Taxonomy" id="1618414"/>
    <lineage>
        <taxon>Bacteria</taxon>
        <taxon>Candidatus Curtissiibacteriota</taxon>
    </lineage>
</organism>
<dbReference type="Gene3D" id="1.10.3210.10">
    <property type="entry name" value="Hypothetical protein af1432"/>
    <property type="match status" value="1"/>
</dbReference>
<dbReference type="EMBL" id="LBVP01000009">
    <property type="protein sequence ID" value="KKQ89731.1"/>
    <property type="molecule type" value="Genomic_DNA"/>
</dbReference>
<evidence type="ECO:0000256" key="2">
    <source>
        <dbReference type="ARBA" id="ARBA00022759"/>
    </source>
</evidence>
<dbReference type="InterPro" id="IPR003607">
    <property type="entry name" value="HD/PDEase_dom"/>
</dbReference>
<evidence type="ECO:0000256" key="8">
    <source>
        <dbReference type="SAM" id="MobiDB-lite"/>
    </source>
</evidence>
<dbReference type="CDD" id="cd00077">
    <property type="entry name" value="HDc"/>
    <property type="match status" value="1"/>
</dbReference>
<evidence type="ECO:0000256" key="4">
    <source>
        <dbReference type="ARBA" id="ARBA00022884"/>
    </source>
</evidence>
<dbReference type="SUPFAM" id="SSF109604">
    <property type="entry name" value="HD-domain/PDEase-like"/>
    <property type="match status" value="1"/>
</dbReference>
<reference evidence="10 11" key="1">
    <citation type="journal article" date="2015" name="Nature">
        <title>rRNA introns, odd ribosomes, and small enigmatic genomes across a large radiation of phyla.</title>
        <authorList>
            <person name="Brown C.T."/>
            <person name="Hug L.A."/>
            <person name="Thomas B.C."/>
            <person name="Sharon I."/>
            <person name="Castelle C.J."/>
            <person name="Singh A."/>
            <person name="Wilkins M.J."/>
            <person name="Williams K.H."/>
            <person name="Banfield J.F."/>
        </authorList>
    </citation>
    <scope>NUCLEOTIDE SEQUENCE [LARGE SCALE GENOMIC DNA]</scope>
</reference>
<evidence type="ECO:0000313" key="10">
    <source>
        <dbReference type="EMBL" id="KKQ89731.1"/>
    </source>
</evidence>
<dbReference type="SMART" id="SM00471">
    <property type="entry name" value="HDc"/>
    <property type="match status" value="1"/>
</dbReference>
<protein>
    <recommendedName>
        <fullName evidence="5 6">Ribonuclease Y</fullName>
        <shortName evidence="5">RNase Y</shortName>
        <ecNumber evidence="5 6">3.1.-.-</ecNumber>
    </recommendedName>
</protein>
<feature type="region of interest" description="Disordered" evidence="8">
    <location>
        <begin position="1"/>
        <end position="24"/>
    </location>
</feature>